<accession>A0ABQ6HG84</accession>
<dbReference type="EMBL" id="BSSV01000004">
    <property type="protein sequence ID" value="GLX85750.1"/>
    <property type="molecule type" value="Genomic_DNA"/>
</dbReference>
<keyword evidence="3" id="KW-1185">Reference proteome</keyword>
<evidence type="ECO:0000256" key="1">
    <source>
        <dbReference type="SAM" id="MobiDB-lite"/>
    </source>
</evidence>
<organism evidence="2 3">
    <name type="scientific">Thalassotalea loyana</name>
    <dbReference type="NCBI Taxonomy" id="280483"/>
    <lineage>
        <taxon>Bacteria</taxon>
        <taxon>Pseudomonadati</taxon>
        <taxon>Pseudomonadota</taxon>
        <taxon>Gammaproteobacteria</taxon>
        <taxon>Alteromonadales</taxon>
        <taxon>Colwelliaceae</taxon>
        <taxon>Thalassotalea</taxon>
    </lineage>
</organism>
<dbReference type="RefSeq" id="WP_284298162.1">
    <property type="nucleotide sequence ID" value="NZ_BSSV01000004.1"/>
</dbReference>
<comment type="caution">
    <text evidence="2">The sequence shown here is derived from an EMBL/GenBank/DDBJ whole genome shotgun (WGS) entry which is preliminary data.</text>
</comment>
<gene>
    <name evidence="2" type="ORF">tloyanaT_20020</name>
</gene>
<proteinExistence type="predicted"/>
<evidence type="ECO:0000313" key="3">
    <source>
        <dbReference type="Proteomes" id="UP001157134"/>
    </source>
</evidence>
<dbReference type="Proteomes" id="UP001157134">
    <property type="component" value="Unassembled WGS sequence"/>
</dbReference>
<reference evidence="2 3" key="1">
    <citation type="submission" date="2023-03" db="EMBL/GenBank/DDBJ databases">
        <title>Thalassotalea loyana LMG 22536T draft genome sequence.</title>
        <authorList>
            <person name="Sawabe T."/>
        </authorList>
    </citation>
    <scope>NUCLEOTIDE SEQUENCE [LARGE SCALE GENOMIC DNA]</scope>
    <source>
        <strain evidence="2 3">LMG 22536</strain>
    </source>
</reference>
<evidence type="ECO:0000313" key="2">
    <source>
        <dbReference type="EMBL" id="GLX85750.1"/>
    </source>
</evidence>
<name>A0ABQ6HG84_9GAMM</name>
<feature type="region of interest" description="Disordered" evidence="1">
    <location>
        <begin position="88"/>
        <end position="113"/>
    </location>
</feature>
<protein>
    <submittedName>
        <fullName evidence="2">Uncharacterized protein</fullName>
    </submittedName>
</protein>
<sequence>MSTLLTTIQLTAESTHIPPQCSKSWPILIELIRGCKRKKLRAINESYHGSPLEDLEGEKFGFWLIDRYTDDDGESCLKLNDRHLVGSQKQDSEARKIRRNQRAEISLKQAQREKERIPKALAELNEAQMEYLLSLGEAANDAEIKKPQLK</sequence>